<proteinExistence type="predicted"/>
<accession>I4B0I3</accession>
<protein>
    <submittedName>
        <fullName evidence="1">Uncharacterized protein</fullName>
    </submittedName>
</protein>
<dbReference type="STRING" id="869212.Turpa_0128"/>
<reference evidence="1 2" key="1">
    <citation type="submission" date="2012-06" db="EMBL/GenBank/DDBJ databases">
        <title>The complete chromosome of genome of Turneriella parva DSM 21527.</title>
        <authorList>
            <consortium name="US DOE Joint Genome Institute (JGI-PGF)"/>
            <person name="Lucas S."/>
            <person name="Han J."/>
            <person name="Lapidus A."/>
            <person name="Bruce D."/>
            <person name="Goodwin L."/>
            <person name="Pitluck S."/>
            <person name="Peters L."/>
            <person name="Kyrpides N."/>
            <person name="Mavromatis K."/>
            <person name="Ivanova N."/>
            <person name="Mikhailova N."/>
            <person name="Chertkov O."/>
            <person name="Detter J.C."/>
            <person name="Tapia R."/>
            <person name="Han C."/>
            <person name="Land M."/>
            <person name="Hauser L."/>
            <person name="Markowitz V."/>
            <person name="Cheng J.-F."/>
            <person name="Hugenholtz P."/>
            <person name="Woyke T."/>
            <person name="Wu D."/>
            <person name="Gronow S."/>
            <person name="Wellnitz S."/>
            <person name="Brambilla E."/>
            <person name="Klenk H.-P."/>
            <person name="Eisen J.A."/>
        </authorList>
    </citation>
    <scope>NUCLEOTIDE SEQUENCE [LARGE SCALE GENOMIC DNA]</scope>
    <source>
        <strain evidence="2">ATCC BAA-1111 / DSM 21527 / NCTC 11395 / H</strain>
    </source>
</reference>
<dbReference type="Proteomes" id="UP000006048">
    <property type="component" value="Chromosome"/>
</dbReference>
<evidence type="ECO:0000313" key="1">
    <source>
        <dbReference type="EMBL" id="AFM10790.1"/>
    </source>
</evidence>
<gene>
    <name evidence="1" type="ordered locus">Turpa_0128</name>
</gene>
<organism evidence="1 2">
    <name type="scientific">Turneriella parva (strain ATCC BAA-1111 / DSM 21527 / NCTC 11395 / H)</name>
    <name type="common">Leptospira parva</name>
    <dbReference type="NCBI Taxonomy" id="869212"/>
    <lineage>
        <taxon>Bacteria</taxon>
        <taxon>Pseudomonadati</taxon>
        <taxon>Spirochaetota</taxon>
        <taxon>Spirochaetia</taxon>
        <taxon>Leptospirales</taxon>
        <taxon>Leptospiraceae</taxon>
        <taxon>Turneriella</taxon>
    </lineage>
</organism>
<name>I4B0I3_TURPD</name>
<dbReference type="HOGENOM" id="CLU_831394_0_0_12"/>
<evidence type="ECO:0000313" key="2">
    <source>
        <dbReference type="Proteomes" id="UP000006048"/>
    </source>
</evidence>
<dbReference type="KEGG" id="tpx:Turpa_0128"/>
<dbReference type="AlphaFoldDB" id="I4B0I3"/>
<sequence length="334" mass="37181">MARSHRILRWLRWAFLVLALAFAGLSIWFVLRIERFILARLPREVVVANLSVSFLTSRFVLNDVQILGREAGACPAKVLATLRQIEGDFQLRQRLLKSITLADVRITAEGLDRRCFSKDTNQSDFSLRQYTSAAGIIFEIRGADIPLREIGAARLNTIATLVYPDEKTVAIKADRITLAAKNLNVTGRNVSLALERNGNGLQLQNVSANVTARHSDLSKLPRLSSRKLVVRAGEAELKLTAELARSQWSVFSAVELKGVKVGGAPLYNMPMGLLQLSPETLWPMAEDTPGLFEFSFKTLATTERLPAVYAADFRIALTNKVRKNLKKKIPVLPF</sequence>
<dbReference type="EMBL" id="CP002959">
    <property type="protein sequence ID" value="AFM10790.1"/>
    <property type="molecule type" value="Genomic_DNA"/>
</dbReference>
<keyword evidence="2" id="KW-1185">Reference proteome</keyword>
<dbReference type="PATRIC" id="fig|869212.3.peg.87"/>
<dbReference type="RefSeq" id="WP_014801311.1">
    <property type="nucleotide sequence ID" value="NC_018020.1"/>
</dbReference>